<evidence type="ECO:0000313" key="2">
    <source>
        <dbReference type="EMBL" id="KAG9235440.1"/>
    </source>
</evidence>
<dbReference type="Proteomes" id="UP000824998">
    <property type="component" value="Unassembled WGS sequence"/>
</dbReference>
<keyword evidence="3" id="KW-1185">Reference proteome</keyword>
<name>A0A9P8C6L4_9HELO</name>
<feature type="compositionally biased region" description="Low complexity" evidence="1">
    <location>
        <begin position="24"/>
        <end position="33"/>
    </location>
</feature>
<comment type="caution">
    <text evidence="2">The sequence shown here is derived from an EMBL/GenBank/DDBJ whole genome shotgun (WGS) entry which is preliminary data.</text>
</comment>
<proteinExistence type="predicted"/>
<organism evidence="2 3">
    <name type="scientific">Amylocarpus encephaloides</name>
    <dbReference type="NCBI Taxonomy" id="45428"/>
    <lineage>
        <taxon>Eukaryota</taxon>
        <taxon>Fungi</taxon>
        <taxon>Dikarya</taxon>
        <taxon>Ascomycota</taxon>
        <taxon>Pezizomycotina</taxon>
        <taxon>Leotiomycetes</taxon>
        <taxon>Helotiales</taxon>
        <taxon>Helotiales incertae sedis</taxon>
        <taxon>Amylocarpus</taxon>
    </lineage>
</organism>
<gene>
    <name evidence="2" type="ORF">BJ875DRAFT_271572</name>
</gene>
<dbReference type="OrthoDB" id="4749307at2759"/>
<evidence type="ECO:0000313" key="3">
    <source>
        <dbReference type="Proteomes" id="UP000824998"/>
    </source>
</evidence>
<accession>A0A9P8C6L4</accession>
<feature type="compositionally biased region" description="Basic and acidic residues" evidence="1">
    <location>
        <begin position="70"/>
        <end position="81"/>
    </location>
</feature>
<reference evidence="2" key="1">
    <citation type="journal article" date="2021" name="IMA Fungus">
        <title>Genomic characterization of three marine fungi, including Emericellopsis atlantica sp. nov. with signatures of a generalist lifestyle and marine biomass degradation.</title>
        <authorList>
            <person name="Hagestad O.C."/>
            <person name="Hou L."/>
            <person name="Andersen J.H."/>
            <person name="Hansen E.H."/>
            <person name="Altermark B."/>
            <person name="Li C."/>
            <person name="Kuhnert E."/>
            <person name="Cox R.J."/>
            <person name="Crous P.W."/>
            <person name="Spatafora J.W."/>
            <person name="Lail K."/>
            <person name="Amirebrahimi M."/>
            <person name="Lipzen A."/>
            <person name="Pangilinan J."/>
            <person name="Andreopoulos W."/>
            <person name="Hayes R.D."/>
            <person name="Ng V."/>
            <person name="Grigoriev I.V."/>
            <person name="Jackson S.A."/>
            <person name="Sutton T.D.S."/>
            <person name="Dobson A.D.W."/>
            <person name="Rama T."/>
        </authorList>
    </citation>
    <scope>NUCLEOTIDE SEQUENCE</scope>
    <source>
        <strain evidence="2">TRa018bII</strain>
    </source>
</reference>
<feature type="region of interest" description="Disordered" evidence="1">
    <location>
        <begin position="1"/>
        <end position="116"/>
    </location>
</feature>
<protein>
    <submittedName>
        <fullName evidence="2">Uncharacterized protein</fullName>
    </submittedName>
</protein>
<dbReference type="EMBL" id="MU251432">
    <property type="protein sequence ID" value="KAG9235440.1"/>
    <property type="molecule type" value="Genomic_DNA"/>
</dbReference>
<dbReference type="AlphaFoldDB" id="A0A9P8C6L4"/>
<feature type="compositionally biased region" description="Basic residues" evidence="1">
    <location>
        <begin position="47"/>
        <end position="56"/>
    </location>
</feature>
<feature type="region of interest" description="Disordered" evidence="1">
    <location>
        <begin position="135"/>
        <end position="177"/>
    </location>
</feature>
<sequence>MAHQDPDPSYRPPSNPPARRRPPSLRLPTSKSRTSTKRAHFADTNPRARKSAKFSRSKGPSSPYPRRGRVGSEDWKFERRPNAVLPRNRGQAKKQMALDALRQLQKPVEDEETVERQKIRAENLSVLLDAVEVPSRTPASESWEGKYGPGRTSHQNKNNSQEGNQSPTYPKTPHDLDLSCPLPLHRSDYDPHPIDDRSDEWFISQFKELKDQFLIFAETYFGFTEAGEEEKVGSAWVDSDVGKEFIAWASQVCQPDNGEDWETMLEDKELVWVVVGILSRVVKKYVFDESLFGAREVEKEHLGTLERAMLTRGGKFYTSPVPVSVRTGAGH</sequence>
<feature type="compositionally biased region" description="Polar residues" evidence="1">
    <location>
        <begin position="152"/>
        <end position="169"/>
    </location>
</feature>
<evidence type="ECO:0000256" key="1">
    <source>
        <dbReference type="SAM" id="MobiDB-lite"/>
    </source>
</evidence>